<dbReference type="PROSITE" id="PS50157">
    <property type="entry name" value="ZINC_FINGER_C2H2_2"/>
    <property type="match status" value="7"/>
</dbReference>
<dbReference type="SMART" id="SM00355">
    <property type="entry name" value="ZnF_C2H2"/>
    <property type="match status" value="9"/>
</dbReference>
<evidence type="ECO:0000256" key="1">
    <source>
        <dbReference type="ARBA" id="ARBA00022723"/>
    </source>
</evidence>
<evidence type="ECO:0000256" key="3">
    <source>
        <dbReference type="ARBA" id="ARBA00022771"/>
    </source>
</evidence>
<dbReference type="Gene3D" id="3.30.160.60">
    <property type="entry name" value="Classic Zinc Finger"/>
    <property type="match status" value="6"/>
</dbReference>
<dbReference type="GeneID" id="117641404"/>
<dbReference type="SUPFAM" id="SSF57667">
    <property type="entry name" value="beta-beta-alpha zinc fingers"/>
    <property type="match status" value="5"/>
</dbReference>
<gene>
    <name evidence="8" type="primary">LOC117641404</name>
</gene>
<dbReference type="PANTHER" id="PTHR24409">
    <property type="entry name" value="ZINC FINGER PROTEIN 142"/>
    <property type="match status" value="1"/>
</dbReference>
<sequence length="415" mass="47800">MFFNHVASKCTIQKVKLDGQSVCLSILASMESYLPIIFHLKEIASHYKHTGKLPALLGDCHSSLAVTDTTSCENEEKGKSPEASEPYIPVSCCGLSFRFPSHYKNHLDSDYHNSRLERTCSVCAKYFNTKKALAAHKKEHDVKLPCEVCGIIFTSGYLLSAHKRQMHSSSLSIKCDKCPFKTWNKYYLTRHKRRCIALKPTVNQSQKSSFEPIDCCGHTFKYASHLERHKKHCRQTKTYNCKMCNEYFEEEESLNQHRINVHKIEGGRWTCMICNETFSTNGILKTHMQSVHIKSTVFECAKCPFSSHRKDFLKRHFLSCHAEKAPRFCCDHCGRSFVRKDTLAAHIKNIHFSNIPHCEICSRQFKTIEEVEKHKLSHRPCQICGKKFTLLKHREAHIRKHLSQNGQSSIKKTSA</sequence>
<evidence type="ECO:0000256" key="4">
    <source>
        <dbReference type="ARBA" id="ARBA00022833"/>
    </source>
</evidence>
<feature type="domain" description="C2H2-type" evidence="6">
    <location>
        <begin position="328"/>
        <end position="356"/>
    </location>
</feature>
<feature type="domain" description="C2H2-type" evidence="6">
    <location>
        <begin position="269"/>
        <end position="292"/>
    </location>
</feature>
<keyword evidence="7" id="KW-1185">Reference proteome</keyword>
<dbReference type="AlphaFoldDB" id="A0A6P8YKW6"/>
<evidence type="ECO:0000256" key="2">
    <source>
        <dbReference type="ARBA" id="ARBA00022737"/>
    </source>
</evidence>
<dbReference type="GO" id="GO:0008270">
    <property type="term" value="F:zinc ion binding"/>
    <property type="evidence" value="ECO:0007669"/>
    <property type="project" value="UniProtKB-KW"/>
</dbReference>
<protein>
    <submittedName>
        <fullName evidence="8">Zinc finger protein 98-like isoform X1</fullName>
    </submittedName>
</protein>
<evidence type="ECO:0000256" key="5">
    <source>
        <dbReference type="PROSITE-ProRule" id="PRU00042"/>
    </source>
</evidence>
<dbReference type="Pfam" id="PF12874">
    <property type="entry name" value="zf-met"/>
    <property type="match status" value="1"/>
</dbReference>
<accession>A0A6P8YKW6</accession>
<dbReference type="InParanoid" id="A0A6P8YKW6"/>
<proteinExistence type="predicted"/>
<organism evidence="8">
    <name type="scientific">Thrips palmi</name>
    <name type="common">Melon thrips</name>
    <dbReference type="NCBI Taxonomy" id="161013"/>
    <lineage>
        <taxon>Eukaryota</taxon>
        <taxon>Metazoa</taxon>
        <taxon>Ecdysozoa</taxon>
        <taxon>Arthropoda</taxon>
        <taxon>Hexapoda</taxon>
        <taxon>Insecta</taxon>
        <taxon>Pterygota</taxon>
        <taxon>Neoptera</taxon>
        <taxon>Paraneoptera</taxon>
        <taxon>Thysanoptera</taxon>
        <taxon>Terebrantia</taxon>
        <taxon>Thripoidea</taxon>
        <taxon>Thripidae</taxon>
        <taxon>Thrips</taxon>
    </lineage>
</organism>
<feature type="domain" description="C2H2-type" evidence="6">
    <location>
        <begin position="298"/>
        <end position="326"/>
    </location>
</feature>
<dbReference type="PANTHER" id="PTHR24409:SF295">
    <property type="entry name" value="AZ2-RELATED"/>
    <property type="match status" value="1"/>
</dbReference>
<dbReference type="Pfam" id="PF00096">
    <property type="entry name" value="zf-C2H2"/>
    <property type="match status" value="2"/>
</dbReference>
<dbReference type="InterPro" id="IPR013087">
    <property type="entry name" value="Znf_C2H2_type"/>
</dbReference>
<keyword evidence="4" id="KW-0862">Zinc</keyword>
<dbReference type="GO" id="GO:0000977">
    <property type="term" value="F:RNA polymerase II transcription regulatory region sequence-specific DNA binding"/>
    <property type="evidence" value="ECO:0007669"/>
    <property type="project" value="TreeGrafter"/>
</dbReference>
<dbReference type="Proteomes" id="UP000515158">
    <property type="component" value="Unplaced"/>
</dbReference>
<reference evidence="8" key="1">
    <citation type="submission" date="2025-08" db="UniProtKB">
        <authorList>
            <consortium name="RefSeq"/>
        </authorList>
    </citation>
    <scope>IDENTIFICATION</scope>
    <source>
        <tissue evidence="8">Total insect</tissue>
    </source>
</reference>
<name>A0A6P8YKW6_THRPL</name>
<keyword evidence="2" id="KW-0677">Repeat</keyword>
<dbReference type="RefSeq" id="XP_034234622.1">
    <property type="nucleotide sequence ID" value="XM_034378731.1"/>
</dbReference>
<feature type="domain" description="C2H2-type" evidence="6">
    <location>
        <begin position="144"/>
        <end position="172"/>
    </location>
</feature>
<dbReference type="InterPro" id="IPR036236">
    <property type="entry name" value="Znf_C2H2_sf"/>
</dbReference>
<evidence type="ECO:0000259" key="6">
    <source>
        <dbReference type="PROSITE" id="PS50157"/>
    </source>
</evidence>
<dbReference type="PROSITE" id="PS00028">
    <property type="entry name" value="ZINC_FINGER_C2H2_1"/>
    <property type="match status" value="6"/>
</dbReference>
<feature type="domain" description="C2H2-type" evidence="6">
    <location>
        <begin position="239"/>
        <end position="267"/>
    </location>
</feature>
<feature type="domain" description="C2H2-type" evidence="6">
    <location>
        <begin position="118"/>
        <end position="145"/>
    </location>
</feature>
<dbReference type="GO" id="GO:0000981">
    <property type="term" value="F:DNA-binding transcription factor activity, RNA polymerase II-specific"/>
    <property type="evidence" value="ECO:0007669"/>
    <property type="project" value="TreeGrafter"/>
</dbReference>
<evidence type="ECO:0000313" key="7">
    <source>
        <dbReference type="Proteomes" id="UP000515158"/>
    </source>
</evidence>
<dbReference type="KEGG" id="tpal:117641404"/>
<evidence type="ECO:0000313" key="8">
    <source>
        <dbReference type="RefSeq" id="XP_034234622.1"/>
    </source>
</evidence>
<dbReference type="OrthoDB" id="40579at2759"/>
<feature type="domain" description="C2H2-type" evidence="6">
    <location>
        <begin position="379"/>
        <end position="406"/>
    </location>
</feature>
<dbReference type="Pfam" id="PF13912">
    <property type="entry name" value="zf-C2H2_6"/>
    <property type="match status" value="3"/>
</dbReference>
<dbReference type="GO" id="GO:0005634">
    <property type="term" value="C:nucleus"/>
    <property type="evidence" value="ECO:0007669"/>
    <property type="project" value="TreeGrafter"/>
</dbReference>
<keyword evidence="3 5" id="KW-0863">Zinc-finger</keyword>
<keyword evidence="1" id="KW-0479">Metal-binding</keyword>